<accession>Q5KG15</accession>
<feature type="compositionally biased region" description="Basic and acidic residues" evidence="2">
    <location>
        <begin position="834"/>
        <end position="848"/>
    </location>
</feature>
<dbReference type="EMBL" id="AE017345">
    <property type="protein sequence ID" value="AAW43388.1"/>
    <property type="molecule type" value="Genomic_DNA"/>
</dbReference>
<evidence type="ECO:0000256" key="1">
    <source>
        <dbReference type="SAM" id="Coils"/>
    </source>
</evidence>
<dbReference type="PaxDb" id="214684-Q5KG15"/>
<dbReference type="EMBL" id="AE017345">
    <property type="protein sequence ID" value="AAW43740.1"/>
    <property type="molecule type" value="Genomic_DNA"/>
</dbReference>
<reference evidence="4" key="3">
    <citation type="submission" date="2015-11" db="EMBL/GenBank/DDBJ databases">
        <authorList>
            <person name="Janbon G."/>
            <person name="Paulet D."/>
            <person name="Chon C.C."/>
            <person name="Mornico D."/>
        </authorList>
    </citation>
    <scope>NUCLEOTIDE SEQUENCE</scope>
    <source>
        <strain evidence="4">JEC21</strain>
    </source>
</reference>
<dbReference type="AlphaFoldDB" id="Q5KG15"/>
<dbReference type="RefSeq" id="XP_570695.1">
    <property type="nucleotide sequence ID" value="XM_570695.1"/>
</dbReference>
<feature type="compositionally biased region" description="Polar residues" evidence="2">
    <location>
        <begin position="734"/>
        <end position="747"/>
    </location>
</feature>
<dbReference type="GeneID" id="3257573"/>
<reference evidence="4" key="1">
    <citation type="submission" date="2004-05" db="EMBL/GenBank/DDBJ databases">
        <authorList>
            <person name="Loftus B."/>
            <person name="Amedeo P."/>
            <person name="Roncaglia P."/>
            <person name="Vamathevan J."/>
            <person name="Utterback T."/>
            <person name="Van Aken S."/>
            <person name="Fraser C."/>
        </authorList>
    </citation>
    <scope>NUCLEOTIDE SEQUENCE</scope>
    <source>
        <strain evidence="4">JEC21</strain>
    </source>
</reference>
<dbReference type="OMA" id="VEHEPSY"/>
<proteinExistence type="predicted"/>
<dbReference type="HOGENOM" id="CLU_338021_0_0_1"/>
<dbReference type="VEuPathDB" id="FungiDB:CNE00080"/>
<sequence>MRVPHTLRKLNNVRLKNHIYTGSFSNLHLSARRSNRNKKSDSYHPFPLPSAINAIPPSPISQLPFPTSPLRGSWSQTPTSSIPAASLGQLQKLLQPYSGEKPESISASTTGEMLSIQHAEAVWLLYSSFPQAYRRTFPLSVLHQTFRQVVPRYSDIKILIGNPRTRNPSVVREHRRKVRKLAAEWEMRLRVVAGDILAPRRNSARQEGEKKKEVLHTPGVLTGGLRKLSILGDKTGCESILLELKSRFPPSLSSSSSDAASSSLPTVSPSEWRTLYDYSLRSVVRWLSLNIYRAPTAQGEILSAISSLKRLISGMQSQGVPAGEQTALVLLDAGRYTSSPAAVQDQKVREGFEDLTRVILGGGYGIKRRDVGGLGLGWEGLKVELPTQVKLAVIEMMGREGNLWGMITAFEKMYPDLSVPSPAPASATTPTSTMMATSASVVGEFQENMMEAEATTAKLTPEEVIEEEIPTLSSMMAKERAARAERDWLGRVRHSDTDASDISASTSANTAILAESAESAESTEPAEMVEHEPSYRRSFSTYLPSIPMPLSLLPSSSSSSSEPARACVNLADFDDANSIPPDYMIKTMLHYIYLHRHPDPEAVFHGGRGRPNVREMGLYVCRAGLRFAALEQVRWLSQIVTTFFSSTLDSTFSRPTLKITQPRIHPNPLWFNTALRIVLSSAGRNKKAIGKTVVLKEEIETLERRLEEEIRVLEMLRTSGANAANVVNASATGDESSVDTSEGQLNDITTSTPSLTPNSNINIDIRTHLESLQTKLDQLASLKEEIQHRQEVVLAGKRRAKDRAAEAQAIEAAETRALIEARADEAVAAAGSKSETKMKEKEQGREVDVSGVALG</sequence>
<reference evidence="4 5" key="2">
    <citation type="journal article" date="2005" name="Science">
        <title>The genome of the basidiomycetous yeast and human pathogen Cryptococcus neoformans.</title>
        <authorList>
            <person name="Loftus B.J."/>
            <person name="Fung E."/>
            <person name="Roncaglia P."/>
            <person name="Rowley D."/>
            <person name="Amedeo P."/>
            <person name="Bruno D."/>
            <person name="Vamathevan J."/>
            <person name="Miranda M."/>
            <person name="Anderson I.J."/>
            <person name="Fraser J.A."/>
            <person name="Allen J.E."/>
            <person name="Bosdet I.E."/>
            <person name="Brent M.R."/>
            <person name="Chiu R."/>
            <person name="Doering T.L."/>
            <person name="Donlin M.J."/>
            <person name="D'Souza C.A."/>
            <person name="Fox D.S."/>
            <person name="Grinberg V."/>
            <person name="Fu J."/>
            <person name="Fukushima M."/>
            <person name="Haas B.J."/>
            <person name="Huang J.C."/>
            <person name="Janbon G."/>
            <person name="Jones S.J."/>
            <person name="Koo H.L."/>
            <person name="Krzywinski M.I."/>
            <person name="Kwon-Chung J.K."/>
            <person name="Lengeler K.B."/>
            <person name="Maiti R."/>
            <person name="Marra M.A."/>
            <person name="Marra R.E."/>
            <person name="Mathewson C.A."/>
            <person name="Mitchell T.G."/>
            <person name="Pertea M."/>
            <person name="Riggs F.R."/>
            <person name="Salzberg S.L."/>
            <person name="Schein J.E."/>
            <person name="Shvartsbeyn A."/>
            <person name="Shin H."/>
            <person name="Shumway M."/>
            <person name="Specht C.A."/>
            <person name="Suh B.B."/>
            <person name="Tenney A."/>
            <person name="Utterback T.R."/>
            <person name="Wickes B.L."/>
            <person name="Wortman J.R."/>
            <person name="Wye N.H."/>
            <person name="Kronstad J.W."/>
            <person name="Lodge J.K."/>
            <person name="Heitman J."/>
            <person name="Davis R.W."/>
            <person name="Fraser C.M."/>
            <person name="Hyman R.W."/>
        </authorList>
    </citation>
    <scope>NUCLEOTIDE SEQUENCE [LARGE SCALE GENOMIC DNA]</scope>
    <source>
        <strain evidence="4">JEC21</strain>
        <strain evidence="5">JEC21 / ATCC MYA-565</strain>
    </source>
</reference>
<name>Q5KG15_CRYD1</name>
<feature type="region of interest" description="Disordered" evidence="2">
    <location>
        <begin position="248"/>
        <end position="267"/>
    </location>
</feature>
<keyword evidence="5" id="KW-1185">Reference proteome</keyword>
<dbReference type="GeneID" id="3257656"/>
<protein>
    <submittedName>
        <fullName evidence="4">Uncharacterized protein</fullName>
    </submittedName>
</protein>
<evidence type="ECO:0000313" key="4">
    <source>
        <dbReference type="EMBL" id="AAW43740.1"/>
    </source>
</evidence>
<dbReference type="RefSeq" id="XP_571047.1">
    <property type="nucleotide sequence ID" value="XM_571047.1"/>
</dbReference>
<dbReference type="OrthoDB" id="2575001at2759"/>
<feature type="coiled-coil region" evidence="1">
    <location>
        <begin position="685"/>
        <end position="719"/>
    </location>
</feature>
<feature type="compositionally biased region" description="Low complexity" evidence="2">
    <location>
        <begin position="251"/>
        <end position="264"/>
    </location>
</feature>
<dbReference type="KEGG" id="cne:CNE00080"/>
<evidence type="ECO:0000256" key="2">
    <source>
        <dbReference type="SAM" id="MobiDB-lite"/>
    </source>
</evidence>
<feature type="region of interest" description="Disordered" evidence="2">
    <location>
        <begin position="731"/>
        <end position="753"/>
    </location>
</feature>
<organism evidence="4 5">
    <name type="scientific">Cryptococcus deneoformans (strain JEC21 / ATCC MYA-565)</name>
    <name type="common">Cryptococcus neoformans var. neoformans serotype D</name>
    <dbReference type="NCBI Taxonomy" id="214684"/>
    <lineage>
        <taxon>Eukaryota</taxon>
        <taxon>Fungi</taxon>
        <taxon>Dikarya</taxon>
        <taxon>Basidiomycota</taxon>
        <taxon>Agaricomycotina</taxon>
        <taxon>Tremellomycetes</taxon>
        <taxon>Tremellales</taxon>
        <taxon>Cryptococcaceae</taxon>
        <taxon>Cryptococcus</taxon>
        <taxon>Cryptococcus neoformans species complex</taxon>
    </lineage>
</organism>
<dbReference type="VEuPathDB" id="FungiDB:CNE05210"/>
<evidence type="ECO:0000313" key="3">
    <source>
        <dbReference type="EMBL" id="AAW43388.1"/>
    </source>
</evidence>
<gene>
    <name evidence="3" type="ordered locus">CNE00080</name>
    <name evidence="4" type="ordered locus">CNE05210</name>
</gene>
<dbReference type="KEGG" id="cne:CNE05210"/>
<keyword evidence="1" id="KW-0175">Coiled coil</keyword>
<evidence type="ECO:0000313" key="5">
    <source>
        <dbReference type="Proteomes" id="UP000002149"/>
    </source>
</evidence>
<dbReference type="Proteomes" id="UP000002149">
    <property type="component" value="Chromosome 5"/>
</dbReference>
<feature type="region of interest" description="Disordered" evidence="2">
    <location>
        <begin position="828"/>
        <end position="855"/>
    </location>
</feature>